<accession>A0A6A3CS36</accession>
<protein>
    <submittedName>
        <fullName evidence="2">Uncharacterized protein</fullName>
    </submittedName>
</protein>
<sequence>MVLLVGQVVVGMMPLSDTILHSNFSSAPSGDEKFTVMELQTSMAEPIPCIASPISSSQKNSQPGKGTNVNSPSIENLAATSHPPAFDDVIHVIRHSSFRVGCEQPVMERVEMGVQNVDVGKLINVVKCSEPLSSKLNALDHSGVNETDVRNSVSLSPKPDSPEPAKPSSSRTEEETPGTETLDIKSFRQRAEGLEGLLELSAELLQHNRLEELSIILKPFGKAKVSLRETAIWLAKSLKGLMIEDSGRIS</sequence>
<organism evidence="2 3">
    <name type="scientific">Hibiscus syriacus</name>
    <name type="common">Rose of Sharon</name>
    <dbReference type="NCBI Taxonomy" id="106335"/>
    <lineage>
        <taxon>Eukaryota</taxon>
        <taxon>Viridiplantae</taxon>
        <taxon>Streptophyta</taxon>
        <taxon>Embryophyta</taxon>
        <taxon>Tracheophyta</taxon>
        <taxon>Spermatophyta</taxon>
        <taxon>Magnoliopsida</taxon>
        <taxon>eudicotyledons</taxon>
        <taxon>Gunneridae</taxon>
        <taxon>Pentapetalae</taxon>
        <taxon>rosids</taxon>
        <taxon>malvids</taxon>
        <taxon>Malvales</taxon>
        <taxon>Malvaceae</taxon>
        <taxon>Malvoideae</taxon>
        <taxon>Hibiscus</taxon>
    </lineage>
</organism>
<feature type="region of interest" description="Disordered" evidence="1">
    <location>
        <begin position="51"/>
        <end position="72"/>
    </location>
</feature>
<name>A0A6A3CS36_HIBSY</name>
<dbReference type="Proteomes" id="UP000436088">
    <property type="component" value="Unassembled WGS sequence"/>
</dbReference>
<gene>
    <name evidence="2" type="ORF">F3Y22_tig00002237pilonHSYRG01915</name>
</gene>
<reference evidence="2" key="1">
    <citation type="submission" date="2019-09" db="EMBL/GenBank/DDBJ databases">
        <title>Draft genome information of white flower Hibiscus syriacus.</title>
        <authorList>
            <person name="Kim Y.-M."/>
        </authorList>
    </citation>
    <scope>NUCLEOTIDE SEQUENCE [LARGE SCALE GENOMIC DNA]</scope>
    <source>
        <strain evidence="2">YM2019G1</strain>
    </source>
</reference>
<proteinExistence type="predicted"/>
<dbReference type="AlphaFoldDB" id="A0A6A3CS36"/>
<dbReference type="EMBL" id="VEPZ02000167">
    <property type="protein sequence ID" value="KAE8732355.1"/>
    <property type="molecule type" value="Genomic_DNA"/>
</dbReference>
<feature type="compositionally biased region" description="Polar residues" evidence="1">
    <location>
        <begin position="58"/>
        <end position="72"/>
    </location>
</feature>
<keyword evidence="3" id="KW-1185">Reference proteome</keyword>
<evidence type="ECO:0000256" key="1">
    <source>
        <dbReference type="SAM" id="MobiDB-lite"/>
    </source>
</evidence>
<comment type="caution">
    <text evidence="2">The sequence shown here is derived from an EMBL/GenBank/DDBJ whole genome shotgun (WGS) entry which is preliminary data.</text>
</comment>
<evidence type="ECO:0000313" key="3">
    <source>
        <dbReference type="Proteomes" id="UP000436088"/>
    </source>
</evidence>
<evidence type="ECO:0000313" key="2">
    <source>
        <dbReference type="EMBL" id="KAE8732355.1"/>
    </source>
</evidence>
<feature type="region of interest" description="Disordered" evidence="1">
    <location>
        <begin position="143"/>
        <end position="183"/>
    </location>
</feature>